<evidence type="ECO:0000313" key="1">
    <source>
        <dbReference type="EMBL" id="EGQ77318.1"/>
    </source>
</evidence>
<proteinExistence type="predicted"/>
<reference evidence="1 2" key="1">
    <citation type="submission" date="2011-05" db="EMBL/GenBank/DDBJ databases">
        <authorList>
            <person name="Muzny D."/>
            <person name="Qin X."/>
            <person name="Deng J."/>
            <person name="Jiang H."/>
            <person name="Liu Y."/>
            <person name="Qu J."/>
            <person name="Song X.-Z."/>
            <person name="Zhang L."/>
            <person name="Thornton R."/>
            <person name="Coyle M."/>
            <person name="Francisco L."/>
            <person name="Jackson L."/>
            <person name="Javaid M."/>
            <person name="Korchina V."/>
            <person name="Kovar C."/>
            <person name="Mata R."/>
            <person name="Mathew T."/>
            <person name="Ngo R."/>
            <person name="Nguyen L."/>
            <person name="Nguyen N."/>
            <person name="Okwuonu G."/>
            <person name="Ongeri F."/>
            <person name="Pham C."/>
            <person name="Simmons D."/>
            <person name="Wilczek-Boney K."/>
            <person name="Hale W."/>
            <person name="Jakkamsetti A."/>
            <person name="Pham P."/>
            <person name="Ruth R."/>
            <person name="San Lucas F."/>
            <person name="Warren J."/>
            <person name="Zhang J."/>
            <person name="Zhao Z."/>
            <person name="Zhou C."/>
            <person name="Zhu D."/>
            <person name="Lee S."/>
            <person name="Bess C."/>
            <person name="Blankenburg K."/>
            <person name="Forbes L."/>
            <person name="Fu Q."/>
            <person name="Gubbala S."/>
            <person name="Hirani K."/>
            <person name="Jayaseelan J.C."/>
            <person name="Lara F."/>
            <person name="Munidasa M."/>
            <person name="Palculict T."/>
            <person name="Patil S."/>
            <person name="Pu L.-L."/>
            <person name="Saada N."/>
            <person name="Tang L."/>
            <person name="Weissenberger G."/>
            <person name="Zhu Y."/>
            <person name="Hemphill L."/>
            <person name="Shang Y."/>
            <person name="Youmans B."/>
            <person name="Ayvaz T."/>
            <person name="Ross M."/>
            <person name="Santibanez J."/>
            <person name="Aqrawi P."/>
            <person name="Gross S."/>
            <person name="Joshi V."/>
            <person name="Fowler G."/>
            <person name="Nazareth L."/>
            <person name="Reid J."/>
            <person name="Worley K."/>
            <person name="Petrosino J."/>
            <person name="Highlander S."/>
            <person name="Gibbs R."/>
        </authorList>
    </citation>
    <scope>NUCLEOTIDE SEQUENCE [LARGE SCALE GENOMIC DNA]</scope>
    <source>
        <strain evidence="1 2">ATCC 33926</strain>
    </source>
</reference>
<protein>
    <submittedName>
        <fullName evidence="1">Uncharacterized protein</fullName>
    </submittedName>
</protein>
<dbReference type="AlphaFoldDB" id="A0AA36XLL0"/>
<organism evidence="1 2">
    <name type="scientific">Neisseria macacae ATCC 33926</name>
    <dbReference type="NCBI Taxonomy" id="997348"/>
    <lineage>
        <taxon>Bacteria</taxon>
        <taxon>Pseudomonadati</taxon>
        <taxon>Pseudomonadota</taxon>
        <taxon>Betaproteobacteria</taxon>
        <taxon>Neisseriales</taxon>
        <taxon>Neisseriaceae</taxon>
        <taxon>Neisseria</taxon>
    </lineage>
</organism>
<accession>A0AA36XLL0</accession>
<dbReference type="EMBL" id="AFQE01000053">
    <property type="protein sequence ID" value="EGQ77318.1"/>
    <property type="molecule type" value="Genomic_DNA"/>
</dbReference>
<dbReference type="Proteomes" id="UP000004982">
    <property type="component" value="Unassembled WGS sequence"/>
</dbReference>
<gene>
    <name evidence="1" type="ORF">HMPREF9418_1116</name>
</gene>
<evidence type="ECO:0000313" key="2">
    <source>
        <dbReference type="Proteomes" id="UP000004982"/>
    </source>
</evidence>
<comment type="caution">
    <text evidence="1">The sequence shown here is derived from an EMBL/GenBank/DDBJ whole genome shotgun (WGS) entry which is preliminary data.</text>
</comment>
<sequence length="155" mass="17965">MHHAAGVVIMRRFFTNLRNIEKVKKVLFFSVALMGTAFCYAQENAAHNKDVCPKSMLENIEEVDYDCLDILDGRLAKEIDEQYKILYQRVKNKDAALHGLPASYFNKVRKTWGEYKEQLCSDPKNDNDLKSAADWYILKCSIEQSQAHLKALKRF</sequence>
<name>A0AA36XLL0_9NEIS</name>